<dbReference type="Pfam" id="PF18697">
    <property type="entry name" value="MLVIN_C"/>
    <property type="match status" value="1"/>
</dbReference>
<sequence>MTLKNGRQVPKRQAARKQVVKENDEPEREENSKPEVEGNNEPEHEAEHEEGEYEEDLVGVNPIVVKGGRNQYTPWSFMDMVGLASRLPDLTEGAGKWITALEESTGGIRLALGDMKSLLMHVVGKHVTDDVFQKTGLSHLNGGHRAVYVGFNGFRNKVWVELRRLYLDKLDPSKLEGEELKEGERTTGRDSDTPEDFRAIHPGEWVYTKTFKRKWNEARCKGPFKVVLTTPTALKVAGKSVYLC</sequence>
<evidence type="ECO:0000313" key="9">
    <source>
        <dbReference type="Proteomes" id="UP001221898"/>
    </source>
</evidence>
<feature type="compositionally biased region" description="Acidic residues" evidence="6">
    <location>
        <begin position="48"/>
        <end position="57"/>
    </location>
</feature>
<evidence type="ECO:0000256" key="4">
    <source>
        <dbReference type="ARBA" id="ARBA00022759"/>
    </source>
</evidence>
<evidence type="ECO:0000256" key="2">
    <source>
        <dbReference type="ARBA" id="ARBA00022695"/>
    </source>
</evidence>
<evidence type="ECO:0000259" key="7">
    <source>
        <dbReference type="Pfam" id="PF18697"/>
    </source>
</evidence>
<reference evidence="8" key="1">
    <citation type="journal article" date="2023" name="Science">
        <title>Genome structures resolve the early diversification of teleost fishes.</title>
        <authorList>
            <person name="Parey E."/>
            <person name="Louis A."/>
            <person name="Montfort J."/>
            <person name="Bouchez O."/>
            <person name="Roques C."/>
            <person name="Iampietro C."/>
            <person name="Lluch J."/>
            <person name="Castinel A."/>
            <person name="Donnadieu C."/>
            <person name="Desvignes T."/>
            <person name="Floi Bucao C."/>
            <person name="Jouanno E."/>
            <person name="Wen M."/>
            <person name="Mejri S."/>
            <person name="Dirks R."/>
            <person name="Jansen H."/>
            <person name="Henkel C."/>
            <person name="Chen W.J."/>
            <person name="Zahm M."/>
            <person name="Cabau C."/>
            <person name="Klopp C."/>
            <person name="Thompson A.W."/>
            <person name="Robinson-Rechavi M."/>
            <person name="Braasch I."/>
            <person name="Lecointre G."/>
            <person name="Bobe J."/>
            <person name="Postlethwait J.H."/>
            <person name="Berthelot C."/>
            <person name="Roest Crollius H."/>
            <person name="Guiguen Y."/>
        </authorList>
    </citation>
    <scope>NUCLEOTIDE SEQUENCE</scope>
    <source>
        <strain evidence="8">NC1722</strain>
    </source>
</reference>
<keyword evidence="4" id="KW-0255">Endonuclease</keyword>
<protein>
    <recommendedName>
        <fullName evidence="7">Murine leukemia virus integrase C-terminal domain-containing protein</fullName>
    </recommendedName>
</protein>
<name>A0AAD7WXK4_9TELE</name>
<evidence type="ECO:0000256" key="1">
    <source>
        <dbReference type="ARBA" id="ARBA00022679"/>
    </source>
</evidence>
<keyword evidence="9" id="KW-1185">Reference proteome</keyword>
<keyword evidence="5" id="KW-0378">Hydrolase</keyword>
<evidence type="ECO:0000256" key="3">
    <source>
        <dbReference type="ARBA" id="ARBA00022722"/>
    </source>
</evidence>
<gene>
    <name evidence="8" type="ORF">AAFF_G00142110</name>
</gene>
<keyword evidence="1" id="KW-0808">Transferase</keyword>
<dbReference type="AlphaFoldDB" id="A0AAD7WXK4"/>
<dbReference type="InterPro" id="IPR040643">
    <property type="entry name" value="MLVIN_C"/>
</dbReference>
<dbReference type="EMBL" id="JAINUG010000020">
    <property type="protein sequence ID" value="KAJ8411944.1"/>
    <property type="molecule type" value="Genomic_DNA"/>
</dbReference>
<feature type="compositionally biased region" description="Basic and acidic residues" evidence="6">
    <location>
        <begin position="19"/>
        <end position="47"/>
    </location>
</feature>
<evidence type="ECO:0000313" key="8">
    <source>
        <dbReference type="EMBL" id="KAJ8411944.1"/>
    </source>
</evidence>
<dbReference type="GO" id="GO:0004519">
    <property type="term" value="F:endonuclease activity"/>
    <property type="evidence" value="ECO:0007669"/>
    <property type="project" value="UniProtKB-KW"/>
</dbReference>
<organism evidence="8 9">
    <name type="scientific">Aldrovandia affinis</name>
    <dbReference type="NCBI Taxonomy" id="143900"/>
    <lineage>
        <taxon>Eukaryota</taxon>
        <taxon>Metazoa</taxon>
        <taxon>Chordata</taxon>
        <taxon>Craniata</taxon>
        <taxon>Vertebrata</taxon>
        <taxon>Euteleostomi</taxon>
        <taxon>Actinopterygii</taxon>
        <taxon>Neopterygii</taxon>
        <taxon>Teleostei</taxon>
        <taxon>Notacanthiformes</taxon>
        <taxon>Halosauridae</taxon>
        <taxon>Aldrovandia</taxon>
    </lineage>
</organism>
<dbReference type="GO" id="GO:0016779">
    <property type="term" value="F:nucleotidyltransferase activity"/>
    <property type="evidence" value="ECO:0007669"/>
    <property type="project" value="UniProtKB-KW"/>
</dbReference>
<evidence type="ECO:0000256" key="5">
    <source>
        <dbReference type="ARBA" id="ARBA00022801"/>
    </source>
</evidence>
<proteinExistence type="predicted"/>
<accession>A0AAD7WXK4</accession>
<feature type="region of interest" description="Disordered" evidence="6">
    <location>
        <begin position="1"/>
        <end position="58"/>
    </location>
</feature>
<comment type="caution">
    <text evidence="8">The sequence shown here is derived from an EMBL/GenBank/DDBJ whole genome shotgun (WGS) entry which is preliminary data.</text>
</comment>
<dbReference type="Gene3D" id="2.30.30.850">
    <property type="match status" value="1"/>
</dbReference>
<evidence type="ECO:0000256" key="6">
    <source>
        <dbReference type="SAM" id="MobiDB-lite"/>
    </source>
</evidence>
<keyword evidence="2" id="KW-0548">Nucleotidyltransferase</keyword>
<dbReference type="Proteomes" id="UP001221898">
    <property type="component" value="Unassembled WGS sequence"/>
</dbReference>
<keyword evidence="3" id="KW-0540">Nuclease</keyword>
<dbReference type="GO" id="GO:0016787">
    <property type="term" value="F:hydrolase activity"/>
    <property type="evidence" value="ECO:0007669"/>
    <property type="project" value="UniProtKB-KW"/>
</dbReference>
<feature type="domain" description="Murine leukemia virus integrase C-terminal" evidence="7">
    <location>
        <begin position="201"/>
        <end position="239"/>
    </location>
</feature>